<comment type="caution">
    <text evidence="1">The sequence shown here is derived from an EMBL/GenBank/DDBJ whole genome shotgun (WGS) entry which is preliminary data.</text>
</comment>
<reference evidence="1" key="1">
    <citation type="submission" date="2021-04" db="EMBL/GenBank/DDBJ databases">
        <authorList>
            <person name="Tunstrom K."/>
        </authorList>
    </citation>
    <scope>NUCLEOTIDE SEQUENCE</scope>
</reference>
<keyword evidence="2" id="KW-1185">Reference proteome</keyword>
<gene>
    <name evidence="1" type="ORF">PAPOLLO_LOCUS773</name>
</gene>
<evidence type="ECO:0000313" key="1">
    <source>
        <dbReference type="EMBL" id="CAG4934073.1"/>
    </source>
</evidence>
<evidence type="ECO:0000313" key="2">
    <source>
        <dbReference type="Proteomes" id="UP000691718"/>
    </source>
</evidence>
<proteinExistence type="predicted"/>
<protein>
    <submittedName>
        <fullName evidence="1">(apollo) hypothetical protein</fullName>
    </submittedName>
</protein>
<accession>A0A8S3W0W3</accession>
<dbReference type="Proteomes" id="UP000691718">
    <property type="component" value="Unassembled WGS sequence"/>
</dbReference>
<dbReference type="AlphaFoldDB" id="A0A8S3W0W3"/>
<name>A0A8S3W0W3_PARAO</name>
<sequence length="106" mass="13477">MVLGNYRYNRWSYNSQPIFTTSRFGKRPLTAAERQRRYRERLKLVNPEKWEEMRKKNLLRTKMKYRPVNQLNEVEKTIKRREWRRFKRNIRVARCEDQRKRKTREE</sequence>
<dbReference type="OrthoDB" id="6375801at2759"/>
<organism evidence="1 2">
    <name type="scientific">Parnassius apollo</name>
    <name type="common">Apollo butterfly</name>
    <name type="synonym">Papilio apollo</name>
    <dbReference type="NCBI Taxonomy" id="110799"/>
    <lineage>
        <taxon>Eukaryota</taxon>
        <taxon>Metazoa</taxon>
        <taxon>Ecdysozoa</taxon>
        <taxon>Arthropoda</taxon>
        <taxon>Hexapoda</taxon>
        <taxon>Insecta</taxon>
        <taxon>Pterygota</taxon>
        <taxon>Neoptera</taxon>
        <taxon>Endopterygota</taxon>
        <taxon>Lepidoptera</taxon>
        <taxon>Glossata</taxon>
        <taxon>Ditrysia</taxon>
        <taxon>Papilionoidea</taxon>
        <taxon>Papilionidae</taxon>
        <taxon>Parnassiinae</taxon>
        <taxon>Parnassini</taxon>
        <taxon>Parnassius</taxon>
        <taxon>Parnassius</taxon>
    </lineage>
</organism>
<dbReference type="EMBL" id="CAJQZP010000031">
    <property type="protein sequence ID" value="CAG4934073.1"/>
    <property type="molecule type" value="Genomic_DNA"/>
</dbReference>